<comment type="caution">
    <text evidence="2">The sequence shown here is derived from an EMBL/GenBank/DDBJ whole genome shotgun (WGS) entry which is preliminary data.</text>
</comment>
<organism evidence="2 3">
    <name type="scientific">Streptomyces gibsoniae</name>
    <dbReference type="NCBI Taxonomy" id="3075529"/>
    <lineage>
        <taxon>Bacteria</taxon>
        <taxon>Bacillati</taxon>
        <taxon>Actinomycetota</taxon>
        <taxon>Actinomycetes</taxon>
        <taxon>Kitasatosporales</taxon>
        <taxon>Streptomycetaceae</taxon>
        <taxon>Streptomyces</taxon>
    </lineage>
</organism>
<evidence type="ECO:0000313" key="3">
    <source>
        <dbReference type="Proteomes" id="UP001183809"/>
    </source>
</evidence>
<dbReference type="RefSeq" id="WP_311698508.1">
    <property type="nucleotide sequence ID" value="NZ_JAVREY010000046.1"/>
</dbReference>
<accession>A0ABU2U1R8</accession>
<feature type="region of interest" description="Disordered" evidence="1">
    <location>
        <begin position="77"/>
        <end position="98"/>
    </location>
</feature>
<evidence type="ECO:0000313" key="2">
    <source>
        <dbReference type="EMBL" id="MDT0467050.1"/>
    </source>
</evidence>
<keyword evidence="3" id="KW-1185">Reference proteome</keyword>
<dbReference type="EMBL" id="JAVREY010000046">
    <property type="protein sequence ID" value="MDT0467050.1"/>
    <property type="molecule type" value="Genomic_DNA"/>
</dbReference>
<dbReference type="Proteomes" id="UP001183809">
    <property type="component" value="Unassembled WGS sequence"/>
</dbReference>
<gene>
    <name evidence="2" type="ORF">RM764_29270</name>
</gene>
<reference evidence="3" key="1">
    <citation type="submission" date="2023-07" db="EMBL/GenBank/DDBJ databases">
        <title>30 novel species of actinomycetes from the DSMZ collection.</title>
        <authorList>
            <person name="Nouioui I."/>
        </authorList>
    </citation>
    <scope>NUCLEOTIDE SEQUENCE [LARGE SCALE GENOMIC DNA]</scope>
    <source>
        <strain evidence="3">DSM 41699</strain>
    </source>
</reference>
<protein>
    <submittedName>
        <fullName evidence="2">Uncharacterized protein</fullName>
    </submittedName>
</protein>
<feature type="non-terminal residue" evidence="2">
    <location>
        <position position="1"/>
    </location>
</feature>
<sequence length="127" mass="13823">VRDRREVPHGASCMLRITGTSSLTITFRQIVGFTGTVQLRGSKQPMSDGIQSLEVTQRSRTEAVVFLALKNRPAAADLSAVEDPPNDPMSTPGSRGRFREAPSWLRAFEWSAVSKCLPNGGVVEVHS</sequence>
<name>A0ABU2U1R8_9ACTN</name>
<evidence type="ECO:0000256" key="1">
    <source>
        <dbReference type="SAM" id="MobiDB-lite"/>
    </source>
</evidence>
<proteinExistence type="predicted"/>